<dbReference type="Gene3D" id="3.40.140.10">
    <property type="entry name" value="Cytidine Deaminase, domain 2"/>
    <property type="match status" value="1"/>
</dbReference>
<keyword evidence="5 8" id="KW-0378">Hydrolase</keyword>
<feature type="binding site" evidence="8">
    <location>
        <position position="46"/>
    </location>
    <ligand>
        <name>Zn(2+)</name>
        <dbReference type="ChEBI" id="CHEBI:29105"/>
        <note>catalytic</note>
    </ligand>
</feature>
<gene>
    <name evidence="8" type="primary">tadA</name>
    <name evidence="10" type="ORF">L8U60_09060</name>
</gene>
<evidence type="ECO:0000256" key="5">
    <source>
        <dbReference type="ARBA" id="ARBA00022801"/>
    </source>
</evidence>
<dbReference type="RefSeq" id="WP_338026478.1">
    <property type="nucleotide sequence ID" value="NZ_JAKMUS010000015.1"/>
</dbReference>
<evidence type="ECO:0000256" key="2">
    <source>
        <dbReference type="ARBA" id="ARBA00011738"/>
    </source>
</evidence>
<dbReference type="GO" id="GO:0052717">
    <property type="term" value="F:tRNA-specific adenosine-34 deaminase activity"/>
    <property type="evidence" value="ECO:0007669"/>
    <property type="project" value="UniProtKB-UniRule"/>
</dbReference>
<dbReference type="GO" id="GO:0002100">
    <property type="term" value="P:tRNA wobble adenosine to inosine editing"/>
    <property type="evidence" value="ECO:0007669"/>
    <property type="project" value="UniProtKB-UniRule"/>
</dbReference>
<keyword evidence="4 8" id="KW-0479">Metal-binding</keyword>
<dbReference type="EMBL" id="JAKMUS010000015">
    <property type="protein sequence ID" value="MCZ9294630.1"/>
    <property type="molecule type" value="Genomic_DNA"/>
</dbReference>
<evidence type="ECO:0000256" key="1">
    <source>
        <dbReference type="ARBA" id="ARBA00010669"/>
    </source>
</evidence>
<evidence type="ECO:0000256" key="6">
    <source>
        <dbReference type="ARBA" id="ARBA00022833"/>
    </source>
</evidence>
<evidence type="ECO:0000259" key="9">
    <source>
        <dbReference type="PROSITE" id="PS51747"/>
    </source>
</evidence>
<dbReference type="PANTHER" id="PTHR11079:SF202">
    <property type="entry name" value="TRNA-SPECIFIC ADENOSINE DEAMINASE"/>
    <property type="match status" value="1"/>
</dbReference>
<feature type="binding site" evidence="8">
    <location>
        <position position="79"/>
    </location>
    <ligand>
        <name>Zn(2+)</name>
        <dbReference type="ChEBI" id="CHEBI:29105"/>
        <note>catalytic</note>
    </ligand>
</feature>
<dbReference type="SUPFAM" id="SSF53927">
    <property type="entry name" value="Cytidine deaminase-like"/>
    <property type="match status" value="1"/>
</dbReference>
<dbReference type="PANTHER" id="PTHR11079">
    <property type="entry name" value="CYTOSINE DEAMINASE FAMILY MEMBER"/>
    <property type="match status" value="1"/>
</dbReference>
<comment type="caution">
    <text evidence="10">The sequence shown here is derived from an EMBL/GenBank/DDBJ whole genome shotgun (WGS) entry which is preliminary data.</text>
</comment>
<dbReference type="GO" id="GO:0008270">
    <property type="term" value="F:zinc ion binding"/>
    <property type="evidence" value="ECO:0007669"/>
    <property type="project" value="UniProtKB-UniRule"/>
</dbReference>
<dbReference type="InterPro" id="IPR002125">
    <property type="entry name" value="CMP_dCMP_dom"/>
</dbReference>
<dbReference type="PROSITE" id="PS51747">
    <property type="entry name" value="CYT_DCMP_DEAMINASES_2"/>
    <property type="match status" value="1"/>
</dbReference>
<dbReference type="InterPro" id="IPR028883">
    <property type="entry name" value="tRNA_aden_deaminase"/>
</dbReference>
<evidence type="ECO:0000256" key="7">
    <source>
        <dbReference type="ARBA" id="ARBA00048045"/>
    </source>
</evidence>
<dbReference type="CDD" id="cd01285">
    <property type="entry name" value="nucleoside_deaminase"/>
    <property type="match status" value="1"/>
</dbReference>
<name>A0A9X3LUW9_9CORY</name>
<dbReference type="EC" id="3.5.4.33" evidence="8"/>
<dbReference type="HAMAP" id="MF_00972">
    <property type="entry name" value="tRNA_aden_deaminase"/>
    <property type="match status" value="1"/>
</dbReference>
<keyword evidence="6 8" id="KW-0862">Zinc</keyword>
<evidence type="ECO:0000313" key="11">
    <source>
        <dbReference type="Proteomes" id="UP001146468"/>
    </source>
</evidence>
<organism evidence="10 11">
    <name type="scientific">Corynebacterium meitnerae</name>
    <dbReference type="NCBI Taxonomy" id="2913498"/>
    <lineage>
        <taxon>Bacteria</taxon>
        <taxon>Bacillati</taxon>
        <taxon>Actinomycetota</taxon>
        <taxon>Actinomycetes</taxon>
        <taxon>Mycobacteriales</taxon>
        <taxon>Corynebacteriaceae</taxon>
        <taxon>Corynebacterium</taxon>
    </lineage>
</organism>
<evidence type="ECO:0000256" key="3">
    <source>
        <dbReference type="ARBA" id="ARBA00022694"/>
    </source>
</evidence>
<dbReference type="AlphaFoldDB" id="A0A9X3LUW9"/>
<dbReference type="Pfam" id="PF00383">
    <property type="entry name" value="dCMP_cyt_deam_1"/>
    <property type="match status" value="1"/>
</dbReference>
<feature type="binding site" evidence="8">
    <location>
        <position position="76"/>
    </location>
    <ligand>
        <name>Zn(2+)</name>
        <dbReference type="ChEBI" id="CHEBI:29105"/>
        <note>catalytic</note>
    </ligand>
</feature>
<comment type="subunit">
    <text evidence="2 8">Homodimer.</text>
</comment>
<dbReference type="PROSITE" id="PS00903">
    <property type="entry name" value="CYT_DCMP_DEAMINASES_1"/>
    <property type="match status" value="1"/>
</dbReference>
<evidence type="ECO:0000256" key="8">
    <source>
        <dbReference type="HAMAP-Rule" id="MF_00972"/>
    </source>
</evidence>
<dbReference type="Proteomes" id="UP001146468">
    <property type="component" value="Unassembled WGS sequence"/>
</dbReference>
<comment type="cofactor">
    <cofactor evidence="8">
        <name>Zn(2+)</name>
        <dbReference type="ChEBI" id="CHEBI:29105"/>
    </cofactor>
    <text evidence="8">Binds 1 zinc ion per subunit.</text>
</comment>
<dbReference type="InterPro" id="IPR016193">
    <property type="entry name" value="Cytidine_deaminase-like"/>
</dbReference>
<keyword evidence="11" id="KW-1185">Reference proteome</keyword>
<comment type="catalytic activity">
    <reaction evidence="7 8">
        <text>adenosine(34) in tRNA + H2O + H(+) = inosine(34) in tRNA + NH4(+)</text>
        <dbReference type="Rhea" id="RHEA:43168"/>
        <dbReference type="Rhea" id="RHEA-COMP:10373"/>
        <dbReference type="Rhea" id="RHEA-COMP:10374"/>
        <dbReference type="ChEBI" id="CHEBI:15377"/>
        <dbReference type="ChEBI" id="CHEBI:15378"/>
        <dbReference type="ChEBI" id="CHEBI:28938"/>
        <dbReference type="ChEBI" id="CHEBI:74411"/>
        <dbReference type="ChEBI" id="CHEBI:82852"/>
        <dbReference type="EC" id="3.5.4.33"/>
    </reaction>
</comment>
<feature type="domain" description="CMP/dCMP-type deaminase" evidence="9">
    <location>
        <begin position="1"/>
        <end position="106"/>
    </location>
</feature>
<proteinExistence type="inferred from homology"/>
<sequence length="142" mass="15074">MRRAIEVARTTPPGDIPVGAVIYGPDGREIATGTNRRECDQDPAGHAEIVAMRAAAEALGSWRLEGCELVVTLEPCTMCAGAVLGARVSSLVFGAYEPKTGAVGSLIDVLRDPTHLHTVEVRGGVLEAETAGLMTEFFERLR</sequence>
<comment type="function">
    <text evidence="8">Catalyzes the deamination of adenosine to inosine at the wobble position 34 of tRNA(Arg2).</text>
</comment>
<comment type="similarity">
    <text evidence="1">Belongs to the cytidine and deoxycytidylate deaminase family. ADAT2 subfamily.</text>
</comment>
<reference evidence="10" key="1">
    <citation type="submission" date="2022-02" db="EMBL/GenBank/DDBJ databases">
        <title>Corynebacterium sp. from urogenital microbiome.</title>
        <authorList>
            <person name="Cappelli E.A."/>
            <person name="Ribeiro T.G."/>
            <person name="Peixe L."/>
        </authorList>
    </citation>
    <scope>NUCLEOTIDE SEQUENCE</scope>
    <source>
        <strain evidence="10">C8Ua_172</strain>
    </source>
</reference>
<evidence type="ECO:0000256" key="4">
    <source>
        <dbReference type="ARBA" id="ARBA00022723"/>
    </source>
</evidence>
<feature type="active site" description="Proton donor" evidence="8">
    <location>
        <position position="48"/>
    </location>
</feature>
<evidence type="ECO:0000313" key="10">
    <source>
        <dbReference type="EMBL" id="MCZ9294630.1"/>
    </source>
</evidence>
<accession>A0A9X3LUW9</accession>
<protein>
    <recommendedName>
        <fullName evidence="8">tRNA-specific adenosine deaminase</fullName>
        <ecNumber evidence="8">3.5.4.33</ecNumber>
    </recommendedName>
</protein>
<dbReference type="InterPro" id="IPR016192">
    <property type="entry name" value="APOBEC/CMP_deaminase_Zn-bd"/>
</dbReference>
<keyword evidence="3 8" id="KW-0819">tRNA processing</keyword>